<dbReference type="EMBL" id="PYGK01000020">
    <property type="protein sequence ID" value="PSL22789.1"/>
    <property type="molecule type" value="Genomic_DNA"/>
</dbReference>
<evidence type="ECO:0000313" key="2">
    <source>
        <dbReference type="Proteomes" id="UP000240978"/>
    </source>
</evidence>
<name>A0A2P8FM43_9BACT</name>
<dbReference type="AlphaFoldDB" id="A0A2P8FM43"/>
<dbReference type="PROSITE" id="PS51257">
    <property type="entry name" value="PROKAR_LIPOPROTEIN"/>
    <property type="match status" value="1"/>
</dbReference>
<protein>
    <submittedName>
        <fullName evidence="1">Uncharacterized protein</fullName>
    </submittedName>
</protein>
<dbReference type="Proteomes" id="UP000240978">
    <property type="component" value="Unassembled WGS sequence"/>
</dbReference>
<comment type="caution">
    <text evidence="1">The sequence shown here is derived from an EMBL/GenBank/DDBJ whole genome shotgun (WGS) entry which is preliminary data.</text>
</comment>
<dbReference type="OrthoDB" id="660013at2"/>
<keyword evidence="2" id="KW-1185">Reference proteome</keyword>
<organism evidence="1 2">
    <name type="scientific">Chitinophaga ginsengisoli</name>
    <dbReference type="NCBI Taxonomy" id="363837"/>
    <lineage>
        <taxon>Bacteria</taxon>
        <taxon>Pseudomonadati</taxon>
        <taxon>Bacteroidota</taxon>
        <taxon>Chitinophagia</taxon>
        <taxon>Chitinophagales</taxon>
        <taxon>Chitinophagaceae</taxon>
        <taxon>Chitinophaga</taxon>
    </lineage>
</organism>
<accession>A0A2P8FM43</accession>
<reference evidence="1 2" key="1">
    <citation type="submission" date="2018-03" db="EMBL/GenBank/DDBJ databases">
        <title>Genomic Encyclopedia of Archaeal and Bacterial Type Strains, Phase II (KMG-II): from individual species to whole genera.</title>
        <authorList>
            <person name="Goeker M."/>
        </authorList>
    </citation>
    <scope>NUCLEOTIDE SEQUENCE [LARGE SCALE GENOMIC DNA]</scope>
    <source>
        <strain evidence="1 2">DSM 18107</strain>
    </source>
</reference>
<dbReference type="RefSeq" id="WP_106605730.1">
    <property type="nucleotide sequence ID" value="NZ_PYGK01000020.1"/>
</dbReference>
<sequence length="166" mass="17990">MRITFTILCVVLIFSSCKKDPQNEVARKFISFDFDSLIVIAENPAAVISVANLTDTDPNNDIDKLTISAIGIDDEEVHITLLGSTDGLTKGSFYSRDGNSISVYYPKANLSQIANEHVGTFTFSITSVKDSLIEGSFTGTLVDTTGTLVPRNATFGFLRAIVKKSN</sequence>
<evidence type="ECO:0000313" key="1">
    <source>
        <dbReference type="EMBL" id="PSL22789.1"/>
    </source>
</evidence>
<proteinExistence type="predicted"/>
<gene>
    <name evidence="1" type="ORF">CLV42_12050</name>
</gene>